<dbReference type="Proteomes" id="UP000886998">
    <property type="component" value="Unassembled WGS sequence"/>
</dbReference>
<evidence type="ECO:0000256" key="3">
    <source>
        <dbReference type="ARBA" id="ARBA00022679"/>
    </source>
</evidence>
<name>A0A8X7CCP1_9ARAC</name>
<dbReference type="EMBL" id="BMAV01012948">
    <property type="protein sequence ID" value="GFY60049.1"/>
    <property type="molecule type" value="Genomic_DNA"/>
</dbReference>
<keyword evidence="2" id="KW-0328">Glycosyltransferase</keyword>
<dbReference type="PANTHER" id="PTHR12726:SF0">
    <property type="entry name" value="CERAMIDE GLUCOSYLTRANSFERASE"/>
    <property type="match status" value="1"/>
</dbReference>
<organism evidence="8 9">
    <name type="scientific">Trichonephila inaurata madagascariensis</name>
    <dbReference type="NCBI Taxonomy" id="2747483"/>
    <lineage>
        <taxon>Eukaryota</taxon>
        <taxon>Metazoa</taxon>
        <taxon>Ecdysozoa</taxon>
        <taxon>Arthropoda</taxon>
        <taxon>Chelicerata</taxon>
        <taxon>Arachnida</taxon>
        <taxon>Araneae</taxon>
        <taxon>Araneomorphae</taxon>
        <taxon>Entelegynae</taxon>
        <taxon>Araneoidea</taxon>
        <taxon>Nephilidae</taxon>
        <taxon>Trichonephila</taxon>
        <taxon>Trichonephila inaurata</taxon>
    </lineage>
</organism>
<sequence length="125" mass="14446">MVLLFYTLYGFAIFFFGGWCFVWLLHIIAIINGKLKLHRKPQLPSPEVPLPGVSILKPLTGVDQNLYTNLESFFTMNYPKFELLFCIEDESDPSIMLVKKLIEKHPEIDASIFIGKHYCETLIVH</sequence>
<evidence type="ECO:0000313" key="9">
    <source>
        <dbReference type="Proteomes" id="UP000886998"/>
    </source>
</evidence>
<evidence type="ECO:0000256" key="5">
    <source>
        <dbReference type="ARBA" id="ARBA00022989"/>
    </source>
</evidence>
<dbReference type="PANTHER" id="PTHR12726">
    <property type="entry name" value="CERAMIDE GLUCOSYLTRANSFERASE"/>
    <property type="match status" value="1"/>
</dbReference>
<evidence type="ECO:0000256" key="6">
    <source>
        <dbReference type="ARBA" id="ARBA00023136"/>
    </source>
</evidence>
<protein>
    <submittedName>
        <fullName evidence="8">Ceramide glucosyltransferase</fullName>
    </submittedName>
</protein>
<evidence type="ECO:0000256" key="2">
    <source>
        <dbReference type="ARBA" id="ARBA00022676"/>
    </source>
</evidence>
<keyword evidence="5 7" id="KW-1133">Transmembrane helix</keyword>
<keyword evidence="3" id="KW-0808">Transferase</keyword>
<keyword evidence="9" id="KW-1185">Reference proteome</keyword>
<evidence type="ECO:0000313" key="8">
    <source>
        <dbReference type="EMBL" id="GFY60049.1"/>
    </source>
</evidence>
<comment type="subcellular location">
    <subcellularLocation>
        <location evidence="1">Membrane</location>
        <topology evidence="1">Multi-pass membrane protein</topology>
    </subcellularLocation>
</comment>
<evidence type="ECO:0000256" key="1">
    <source>
        <dbReference type="ARBA" id="ARBA00004141"/>
    </source>
</evidence>
<comment type="caution">
    <text evidence="8">The sequence shown here is derived from an EMBL/GenBank/DDBJ whole genome shotgun (WGS) entry which is preliminary data.</text>
</comment>
<dbReference type="AlphaFoldDB" id="A0A8X7CCP1"/>
<keyword evidence="4 7" id="KW-0812">Transmembrane</keyword>
<dbReference type="OrthoDB" id="1483400at2759"/>
<dbReference type="InterPro" id="IPR025993">
    <property type="entry name" value="Ceramide_glucosylTrfase"/>
</dbReference>
<evidence type="ECO:0000256" key="4">
    <source>
        <dbReference type="ARBA" id="ARBA00022692"/>
    </source>
</evidence>
<dbReference type="GO" id="GO:0006679">
    <property type="term" value="P:glucosylceramide biosynthetic process"/>
    <property type="evidence" value="ECO:0007669"/>
    <property type="project" value="TreeGrafter"/>
</dbReference>
<reference evidence="8" key="1">
    <citation type="submission" date="2020-08" db="EMBL/GenBank/DDBJ databases">
        <title>Multicomponent nature underlies the extraordinary mechanical properties of spider dragline silk.</title>
        <authorList>
            <person name="Kono N."/>
            <person name="Nakamura H."/>
            <person name="Mori M."/>
            <person name="Yoshida Y."/>
            <person name="Ohtoshi R."/>
            <person name="Malay A.D."/>
            <person name="Moran D.A.P."/>
            <person name="Tomita M."/>
            <person name="Numata K."/>
            <person name="Arakawa K."/>
        </authorList>
    </citation>
    <scope>NUCLEOTIDE SEQUENCE</scope>
</reference>
<accession>A0A8X7CCP1</accession>
<keyword evidence="6 7" id="KW-0472">Membrane</keyword>
<dbReference type="GO" id="GO:0016020">
    <property type="term" value="C:membrane"/>
    <property type="evidence" value="ECO:0007669"/>
    <property type="project" value="UniProtKB-SubCell"/>
</dbReference>
<gene>
    <name evidence="8" type="primary">UGCG</name>
    <name evidence="8" type="ORF">TNIN_389061</name>
</gene>
<feature type="transmembrane region" description="Helical" evidence="7">
    <location>
        <begin position="6"/>
        <end position="31"/>
    </location>
</feature>
<dbReference type="GO" id="GO:0008120">
    <property type="term" value="F:ceramide glucosyltransferase activity"/>
    <property type="evidence" value="ECO:0007669"/>
    <property type="project" value="TreeGrafter"/>
</dbReference>
<evidence type="ECO:0000256" key="7">
    <source>
        <dbReference type="SAM" id="Phobius"/>
    </source>
</evidence>
<proteinExistence type="predicted"/>